<dbReference type="Pfam" id="PF07707">
    <property type="entry name" value="BACK"/>
    <property type="match status" value="1"/>
</dbReference>
<dbReference type="InterPro" id="IPR011705">
    <property type="entry name" value="BACK"/>
</dbReference>
<dbReference type="InterPro" id="IPR015915">
    <property type="entry name" value="Kelch-typ_b-propeller"/>
</dbReference>
<dbReference type="SUPFAM" id="SSF117281">
    <property type="entry name" value="Kelch motif"/>
    <property type="match status" value="1"/>
</dbReference>
<evidence type="ECO:0000256" key="2">
    <source>
        <dbReference type="ARBA" id="ARBA00022737"/>
    </source>
</evidence>
<dbReference type="PANTHER" id="PTHR45632">
    <property type="entry name" value="LD33804P"/>
    <property type="match status" value="1"/>
</dbReference>
<organism evidence="4">
    <name type="scientific">Ascaris suum</name>
    <name type="common">Pig roundworm</name>
    <name type="synonym">Ascaris lumbricoides</name>
    <dbReference type="NCBI Taxonomy" id="6253"/>
    <lineage>
        <taxon>Eukaryota</taxon>
        <taxon>Metazoa</taxon>
        <taxon>Ecdysozoa</taxon>
        <taxon>Nematoda</taxon>
        <taxon>Chromadorea</taxon>
        <taxon>Rhabditida</taxon>
        <taxon>Spirurina</taxon>
        <taxon>Ascaridomorpha</taxon>
        <taxon>Ascaridoidea</taxon>
        <taxon>Ascarididae</taxon>
        <taxon>Ascaris</taxon>
    </lineage>
</organism>
<evidence type="ECO:0000259" key="3">
    <source>
        <dbReference type="SMART" id="SM00875"/>
    </source>
</evidence>
<accession>F1KXW3</accession>
<dbReference type="Gene3D" id="2.120.10.80">
    <property type="entry name" value="Kelch-type beta propeller"/>
    <property type="match status" value="2"/>
</dbReference>
<keyword evidence="1" id="KW-0880">Kelch repeat</keyword>
<protein>
    <submittedName>
        <fullName evidence="4">Kelch-like protein 10</fullName>
    </submittedName>
</protein>
<proteinExistence type="evidence at transcript level"/>
<dbReference type="InterPro" id="IPR006652">
    <property type="entry name" value="Kelch_1"/>
</dbReference>
<reference evidence="4" key="1">
    <citation type="journal article" date="2011" name="Genome Res.">
        <title>Deep small RNA sequencing from the nematode Ascaris reveals conservation, functional diversification, and novel developmental profiles.</title>
        <authorList>
            <person name="Wang J."/>
            <person name="Czech B."/>
            <person name="Crunk A."/>
            <person name="Wallace A."/>
            <person name="Mitreva M."/>
            <person name="Hannon G.J."/>
            <person name="Davis R.E."/>
        </authorList>
    </citation>
    <scope>NUCLEOTIDE SEQUENCE</scope>
</reference>
<keyword evidence="2" id="KW-0677">Repeat</keyword>
<dbReference type="Pfam" id="PF24681">
    <property type="entry name" value="Kelch_KLHDC2_KLHL20_DRC7"/>
    <property type="match status" value="1"/>
</dbReference>
<dbReference type="Gene3D" id="1.25.40.420">
    <property type="match status" value="1"/>
</dbReference>
<dbReference type="PRINTS" id="PR00501">
    <property type="entry name" value="KELCHREPEAT"/>
</dbReference>
<dbReference type="AlphaFoldDB" id="F1KXW3"/>
<evidence type="ECO:0000256" key="1">
    <source>
        <dbReference type="ARBA" id="ARBA00022441"/>
    </source>
</evidence>
<feature type="domain" description="BACK" evidence="3">
    <location>
        <begin position="123"/>
        <end position="227"/>
    </location>
</feature>
<evidence type="ECO:0000313" key="4">
    <source>
        <dbReference type="EMBL" id="ADY42717.1"/>
    </source>
</evidence>
<dbReference type="Pfam" id="PF01344">
    <property type="entry name" value="Kelch_1"/>
    <property type="match status" value="2"/>
</dbReference>
<dbReference type="SMART" id="SM00612">
    <property type="entry name" value="Kelch"/>
    <property type="match status" value="6"/>
</dbReference>
<dbReference type="EMBL" id="JI167732">
    <property type="protein sequence ID" value="ADY42717.1"/>
    <property type="molecule type" value="mRNA"/>
</dbReference>
<dbReference type="PANTHER" id="PTHR45632:SF3">
    <property type="entry name" value="KELCH-LIKE PROTEIN 32"/>
    <property type="match status" value="1"/>
</dbReference>
<sequence length="588" mass="66652">MRGSHGKWSLGDPNGDGFNDCILVSDGGKRFVVSKQLVIRRLPAWVPLIESHTDGSTLYYTIRTTISTEVLDDITNFLQNNCAVPNDWLRLELLLDEADKWKLKAIEDAVLTRFAYDVTQENCIAVWKSCKDHSSIHTNKVFHYLLYVLNEAIKHKRNLDFYQIKVDDLMEILTSDFLNVRSEVEVWHMIKTWILAGRKVRQKYVRNLLQAVRFVHLNYKECRAIVNDELVKREISDEHQIVFEICTKRRIPRDIIIACFGWHGKQPSSAIEAFDVFTYTWRESACMEIGHKVAYHACVVIGTKMYIAGGYDGDTFFNDFHCYDAERMKWLEMAPMHNARCYVAGCELNGKVFVCGGSNGHERLKSAEIYDAEKNQWTQLRDMHFARSDAAACTMNGRVYVVGGFSGEFVLQSVEMYIPDSDLWIEIATMNTPRSGLACVVDGDSIVIAGGFDGSARLSSVERLRSCSSYTMILPSMPSARSNFGMCKYGDIIYVVGGYAKGVTSSVLQFDGYRWSEVSALNIARSATKAVVLRAWPNPERIVSDGQNGCGRIVRAEQSNSGGERSDVNEDDSDSRRSYFTRIFRGVF</sequence>
<dbReference type="SMART" id="SM00875">
    <property type="entry name" value="BACK"/>
    <property type="match status" value="1"/>
</dbReference>
<name>F1KXW3_ASCSU</name>